<sequence length="62" mass="7106">MVIGWETRKDGDVKEKLETERALVCDLAWLVTIDDVVKLVWSGDINLPMQWRSTEEVTRSGS</sequence>
<proteinExistence type="predicted"/>
<dbReference type="AlphaFoldDB" id="A0A9I9DHS6"/>
<reference evidence="1" key="1">
    <citation type="submission" date="2023-03" db="UniProtKB">
        <authorList>
            <consortium name="EnsemblPlants"/>
        </authorList>
    </citation>
    <scope>IDENTIFICATION</scope>
</reference>
<dbReference type="EnsemblPlants" id="MELO3C018165.2.1">
    <property type="protein sequence ID" value="MELO3C018165.2.1"/>
    <property type="gene ID" value="MELO3C018165.2"/>
</dbReference>
<accession>A0A9I9DHS6</accession>
<evidence type="ECO:0000313" key="1">
    <source>
        <dbReference type="EnsemblPlants" id="MELO3C018165.2.1"/>
    </source>
</evidence>
<organism evidence="1">
    <name type="scientific">Cucumis melo</name>
    <name type="common">Muskmelon</name>
    <dbReference type="NCBI Taxonomy" id="3656"/>
    <lineage>
        <taxon>Eukaryota</taxon>
        <taxon>Viridiplantae</taxon>
        <taxon>Streptophyta</taxon>
        <taxon>Embryophyta</taxon>
        <taxon>Tracheophyta</taxon>
        <taxon>Spermatophyta</taxon>
        <taxon>Magnoliopsida</taxon>
        <taxon>eudicotyledons</taxon>
        <taxon>Gunneridae</taxon>
        <taxon>Pentapetalae</taxon>
        <taxon>rosids</taxon>
        <taxon>fabids</taxon>
        <taxon>Cucurbitales</taxon>
        <taxon>Cucurbitaceae</taxon>
        <taxon>Benincaseae</taxon>
        <taxon>Cucumis</taxon>
    </lineage>
</organism>
<name>A0A9I9DHS6_CUCME</name>
<dbReference type="Gramene" id="MELO3C018165.2.1">
    <property type="protein sequence ID" value="MELO3C018165.2.1"/>
    <property type="gene ID" value="MELO3C018165.2"/>
</dbReference>
<protein>
    <submittedName>
        <fullName evidence="1">Uncharacterized protein</fullName>
    </submittedName>
</protein>